<dbReference type="RefSeq" id="WP_156196799.1">
    <property type="nucleotide sequence ID" value="NZ_MVDE01000046.1"/>
</dbReference>
<evidence type="ECO:0000256" key="1">
    <source>
        <dbReference type="ARBA" id="ARBA00001946"/>
    </source>
</evidence>
<dbReference type="GO" id="GO:0000287">
    <property type="term" value="F:magnesium ion binding"/>
    <property type="evidence" value="ECO:0007669"/>
    <property type="project" value="InterPro"/>
</dbReference>
<reference evidence="6 7" key="1">
    <citation type="journal article" date="2017" name="Front. Microbiol.">
        <title>Labilibaculum manganireducens gen. nov., sp. nov. and Labilibaculum filiforme sp. nov., Novel Bacteroidetes Isolated from Subsurface Sediments of the Baltic Sea.</title>
        <authorList>
            <person name="Vandieken V."/>
            <person name="Marshall I.P."/>
            <person name="Niemann H."/>
            <person name="Engelen B."/>
            <person name="Cypionka H."/>
        </authorList>
    </citation>
    <scope>NUCLEOTIDE SEQUENCE [LARGE SCALE GENOMIC DNA]</scope>
    <source>
        <strain evidence="6 7">59.10-2M</strain>
    </source>
</reference>
<evidence type="ECO:0000313" key="7">
    <source>
        <dbReference type="Proteomes" id="UP000233618"/>
    </source>
</evidence>
<name>A0A2N3HTK6_9BACT</name>
<dbReference type="InterPro" id="IPR008162">
    <property type="entry name" value="Pyrophosphatase"/>
</dbReference>
<gene>
    <name evidence="6" type="ORF">BZG01_19515</name>
</gene>
<dbReference type="Gene3D" id="3.90.80.10">
    <property type="entry name" value="Inorganic pyrophosphatase"/>
    <property type="match status" value="1"/>
</dbReference>
<dbReference type="GO" id="GO:0005737">
    <property type="term" value="C:cytoplasm"/>
    <property type="evidence" value="ECO:0007669"/>
    <property type="project" value="InterPro"/>
</dbReference>
<dbReference type="Pfam" id="PF00719">
    <property type="entry name" value="Pyrophosphatase"/>
    <property type="match status" value="1"/>
</dbReference>
<sequence>MTYWDILDEFIKSNKLVIDRKKGTTHPKYENMIYPVDYGFIANTKSMDGGGIDIFIGEEKEKKINGIICIADRIKNDSEIKIIYGCSEKEIEVVLYFLNNSDYMKAIFINHDNNS</sequence>
<dbReference type="GO" id="GO:0006796">
    <property type="term" value="P:phosphate-containing compound metabolic process"/>
    <property type="evidence" value="ECO:0007669"/>
    <property type="project" value="InterPro"/>
</dbReference>
<dbReference type="Proteomes" id="UP000233618">
    <property type="component" value="Unassembled WGS sequence"/>
</dbReference>
<dbReference type="EC" id="3.6.1.1" evidence="2"/>
<comment type="caution">
    <text evidence="6">The sequence shown here is derived from an EMBL/GenBank/DDBJ whole genome shotgun (WGS) entry which is preliminary data.</text>
</comment>
<keyword evidence="5" id="KW-0460">Magnesium</keyword>
<organism evidence="6 7">
    <name type="scientific">Labilibaculum manganireducens</name>
    <dbReference type="NCBI Taxonomy" id="1940525"/>
    <lineage>
        <taxon>Bacteria</taxon>
        <taxon>Pseudomonadati</taxon>
        <taxon>Bacteroidota</taxon>
        <taxon>Bacteroidia</taxon>
        <taxon>Marinilabiliales</taxon>
        <taxon>Marinifilaceae</taxon>
        <taxon>Labilibaculum</taxon>
    </lineage>
</organism>
<comment type="cofactor">
    <cofactor evidence="1">
        <name>Mg(2+)</name>
        <dbReference type="ChEBI" id="CHEBI:18420"/>
    </cofactor>
</comment>
<dbReference type="GO" id="GO:0004427">
    <property type="term" value="F:inorganic diphosphate phosphatase activity"/>
    <property type="evidence" value="ECO:0007669"/>
    <property type="project" value="UniProtKB-EC"/>
</dbReference>
<dbReference type="AlphaFoldDB" id="A0A2N3HTK6"/>
<keyword evidence="3" id="KW-0479">Metal-binding</keyword>
<keyword evidence="4" id="KW-0378">Hydrolase</keyword>
<keyword evidence="7" id="KW-1185">Reference proteome</keyword>
<evidence type="ECO:0000313" key="6">
    <source>
        <dbReference type="EMBL" id="PKQ61388.1"/>
    </source>
</evidence>
<evidence type="ECO:0000256" key="2">
    <source>
        <dbReference type="ARBA" id="ARBA00012146"/>
    </source>
</evidence>
<protein>
    <recommendedName>
        <fullName evidence="2">inorganic diphosphatase</fullName>
        <ecNumber evidence="2">3.6.1.1</ecNumber>
    </recommendedName>
</protein>
<dbReference type="EMBL" id="MVDE01000046">
    <property type="protein sequence ID" value="PKQ61388.1"/>
    <property type="molecule type" value="Genomic_DNA"/>
</dbReference>
<evidence type="ECO:0000256" key="5">
    <source>
        <dbReference type="ARBA" id="ARBA00022842"/>
    </source>
</evidence>
<accession>A0A2N3HTK6</accession>
<dbReference type="InterPro" id="IPR036649">
    <property type="entry name" value="Pyrophosphatase_sf"/>
</dbReference>
<evidence type="ECO:0000256" key="4">
    <source>
        <dbReference type="ARBA" id="ARBA00022801"/>
    </source>
</evidence>
<dbReference type="SUPFAM" id="SSF50324">
    <property type="entry name" value="Inorganic pyrophosphatase"/>
    <property type="match status" value="1"/>
</dbReference>
<proteinExistence type="predicted"/>
<evidence type="ECO:0000256" key="3">
    <source>
        <dbReference type="ARBA" id="ARBA00022723"/>
    </source>
</evidence>